<name>A0ABR6Y880_9BURK</name>
<dbReference type="SUPFAM" id="SSF53800">
    <property type="entry name" value="Chelatase"/>
    <property type="match status" value="1"/>
</dbReference>
<dbReference type="PANTHER" id="PTHR33542:SF3">
    <property type="entry name" value="SIROHYDROCHLORIN FERROCHELATASE, CHLOROPLASTIC"/>
    <property type="match status" value="1"/>
</dbReference>
<dbReference type="RefSeq" id="WP_186940855.1">
    <property type="nucleotide sequence ID" value="NZ_JACOGA010000003.1"/>
</dbReference>
<comment type="caution">
    <text evidence="3">The sequence shown here is derived from an EMBL/GenBank/DDBJ whole genome shotgun (WGS) entry which is preliminary data.</text>
</comment>
<dbReference type="PANTHER" id="PTHR33542">
    <property type="entry name" value="SIROHYDROCHLORIN FERROCHELATASE, CHLOROPLASTIC"/>
    <property type="match status" value="1"/>
</dbReference>
<dbReference type="Gene3D" id="3.40.50.1400">
    <property type="match status" value="1"/>
</dbReference>
<reference evidence="3 4" key="1">
    <citation type="submission" date="2020-08" db="EMBL/GenBank/DDBJ databases">
        <title>Novel species isolated from subtropical streams in China.</title>
        <authorList>
            <person name="Lu H."/>
        </authorList>
    </citation>
    <scope>NUCLEOTIDE SEQUENCE [LARGE SCALE GENOMIC DNA]</scope>
    <source>
        <strain evidence="3 4">LX15W</strain>
    </source>
</reference>
<dbReference type="InterPro" id="IPR002762">
    <property type="entry name" value="CbiX-like"/>
</dbReference>
<dbReference type="CDD" id="cd03416">
    <property type="entry name" value="CbiX_SirB_N"/>
    <property type="match status" value="1"/>
</dbReference>
<dbReference type="Pfam" id="PF01903">
    <property type="entry name" value="CbiX"/>
    <property type="match status" value="1"/>
</dbReference>
<organism evidence="3 4">
    <name type="scientific">Undibacterium flavidum</name>
    <dbReference type="NCBI Taxonomy" id="2762297"/>
    <lineage>
        <taxon>Bacteria</taxon>
        <taxon>Pseudomonadati</taxon>
        <taxon>Pseudomonadota</taxon>
        <taxon>Betaproteobacteria</taxon>
        <taxon>Burkholderiales</taxon>
        <taxon>Oxalobacteraceae</taxon>
        <taxon>Undibacterium</taxon>
    </lineage>
</organism>
<accession>A0ABR6Y880</accession>
<gene>
    <name evidence="3" type="ORF">H8K55_04390</name>
</gene>
<dbReference type="Proteomes" id="UP000624279">
    <property type="component" value="Unassembled WGS sequence"/>
</dbReference>
<dbReference type="InterPro" id="IPR050963">
    <property type="entry name" value="Sirohydro_Cobaltochel/CbiX"/>
</dbReference>
<keyword evidence="2" id="KW-0456">Lyase</keyword>
<evidence type="ECO:0000256" key="1">
    <source>
        <dbReference type="ARBA" id="ARBA00022723"/>
    </source>
</evidence>
<sequence length="123" mass="13756">MSKKALILFAHGARAASWAQPFQRLQQLTQQSLPDVKVELAFLELMQPQLPEAVENLVSVGYDNLTITPIFLGQGGHVLRDLPLMVDELRSRYPQIQIKQVLAAGEDQGVLSALRDYCLRSIE</sequence>
<protein>
    <submittedName>
        <fullName evidence="3">CbiX/SirB N-terminal domain-containing protein</fullName>
    </submittedName>
</protein>
<proteinExistence type="predicted"/>
<evidence type="ECO:0000313" key="3">
    <source>
        <dbReference type="EMBL" id="MBC3872817.1"/>
    </source>
</evidence>
<keyword evidence="4" id="KW-1185">Reference proteome</keyword>
<dbReference type="EMBL" id="JACOGA010000003">
    <property type="protein sequence ID" value="MBC3872817.1"/>
    <property type="molecule type" value="Genomic_DNA"/>
</dbReference>
<evidence type="ECO:0000313" key="4">
    <source>
        <dbReference type="Proteomes" id="UP000624279"/>
    </source>
</evidence>
<keyword evidence="1" id="KW-0479">Metal-binding</keyword>
<evidence type="ECO:0000256" key="2">
    <source>
        <dbReference type="ARBA" id="ARBA00023239"/>
    </source>
</evidence>